<dbReference type="FunFam" id="3.40.50.970:FF:000004">
    <property type="entry name" value="Transketolase"/>
    <property type="match status" value="1"/>
</dbReference>
<dbReference type="PROSITE" id="PS00801">
    <property type="entry name" value="TRANSKETOLASE_1"/>
    <property type="match status" value="1"/>
</dbReference>
<keyword evidence="13 18" id="KW-0786">Thiamine pyrophosphate</keyword>
<protein>
    <recommendedName>
        <fullName evidence="8 15">Transketolase</fullName>
        <ecNumber evidence="7 15">2.2.1.1</ecNumber>
    </recommendedName>
</protein>
<evidence type="ECO:0000256" key="2">
    <source>
        <dbReference type="ARBA" id="ARBA00001936"/>
    </source>
</evidence>
<feature type="binding site" evidence="17">
    <location>
        <position position="527"/>
    </location>
    <ligand>
        <name>substrate</name>
    </ligand>
</feature>
<comment type="similarity">
    <text evidence="5 21">Belongs to the transketolase family.</text>
</comment>
<evidence type="ECO:0000256" key="14">
    <source>
        <dbReference type="ARBA" id="ARBA00049473"/>
    </source>
</evidence>
<dbReference type="Pfam" id="PF02779">
    <property type="entry name" value="Transket_pyr"/>
    <property type="match status" value="1"/>
</dbReference>
<dbReference type="InterPro" id="IPR020826">
    <property type="entry name" value="Transketolase_BS"/>
</dbReference>
<evidence type="ECO:0000256" key="22">
    <source>
        <dbReference type="SAM" id="MobiDB-lite"/>
    </source>
</evidence>
<comment type="cofactor">
    <cofactor evidence="18">
        <name>thiamine diphosphate</name>
        <dbReference type="ChEBI" id="CHEBI:58937"/>
    </cofactor>
    <text evidence="18">Binds 1 thiamine pyrophosphate per subunit. During the reaction, the substrate forms a covalent intermediate with the cofactor.</text>
</comment>
<keyword evidence="11 21" id="KW-0106">Calcium</keyword>
<evidence type="ECO:0000256" key="12">
    <source>
        <dbReference type="ARBA" id="ARBA00022842"/>
    </source>
</evidence>
<dbReference type="EMBL" id="JACHVB010000063">
    <property type="protein sequence ID" value="MBC2596208.1"/>
    <property type="molecule type" value="Genomic_DNA"/>
</dbReference>
<dbReference type="PROSITE" id="PS00802">
    <property type="entry name" value="TRANSKETOLASE_2"/>
    <property type="match status" value="1"/>
</dbReference>
<feature type="binding site" evidence="18">
    <location>
        <position position="164"/>
    </location>
    <ligand>
        <name>thiamine diphosphate</name>
        <dbReference type="ChEBI" id="CHEBI:58937"/>
    </ligand>
</feature>
<feature type="domain" description="Transketolase-like pyrimidine-binding" evidence="23">
    <location>
        <begin position="361"/>
        <end position="532"/>
    </location>
</feature>
<gene>
    <name evidence="24" type="primary">tkt</name>
    <name evidence="24" type="ORF">H5P28_18220</name>
</gene>
<sequence>MSVTANLDTDALARAALEARGLAMDAVAACNSGHLGLPLGAAECGAALFGHALQFNPDDPKWLNRDRFILSAGHGSMFLYSWLHLAGFDLSLEEVKNFRQLGSKTPGHPEYGETDGVEATTGPLGQGTGNIVGYACSQKMLQAKFDNPMDPLFDYHCVALAGDGCLQEGISAEAAAYAARFGLDNLIMFYDSNDVTLDAMADKTQSENTADRYEAYGWDVTVLPDGHDLKAIVEAFEKAKADDNGHPKLIILKTEIGRGIPEVAGTNKAHGEAGVKFIPEDRLKLGLPEERFFVSEETRAFFAAHKAAQKKKYDAWQEKFKIWQGSNPELAQLLADGVAHKHATEQELLKVIPEFDPEKKLATRAAGEVVLNAIAGACPLLTSGSADLHGSTKNYIKGVGDFDVDDYAGRNFHYGIREHAMGAIMNGIAYDGIFKTSGATFLTFSDYMRPSVRLAALAHLPVFYIWTHDSVGVGEDGPTHQPVEHVTALRCIPNLDVYRPADPEETAAAYAAAVERSEGPTALILSRQNLPTLKCTPAETRRQGTLKGGYIVKKETAALEIILIGTGSELQHCLVAAKELGEGCRVVSLPCWERFERQDQSYRDEVLPPACKKRVSIEAGITLAWAKYVGLEGKALGTDSFGLSAPGDTVMEKFGMDAAHVIAAAKSL</sequence>
<feature type="binding site" evidence="18">
    <location>
        <position position="444"/>
    </location>
    <ligand>
        <name>thiamine diphosphate</name>
        <dbReference type="ChEBI" id="CHEBI:58937"/>
    </ligand>
</feature>
<dbReference type="Pfam" id="PF22613">
    <property type="entry name" value="Transketolase_C_1"/>
    <property type="match status" value="1"/>
</dbReference>
<reference evidence="24 25" key="1">
    <citation type="submission" date="2020-07" db="EMBL/GenBank/DDBJ databases">
        <authorList>
            <person name="Feng X."/>
        </authorList>
    </citation>
    <scope>NUCLEOTIDE SEQUENCE [LARGE SCALE GENOMIC DNA]</scope>
    <source>
        <strain evidence="24 25">JCM31066</strain>
    </source>
</reference>
<dbReference type="GO" id="GO:0005829">
    <property type="term" value="C:cytosol"/>
    <property type="evidence" value="ECO:0007669"/>
    <property type="project" value="TreeGrafter"/>
</dbReference>
<feature type="binding site" evidence="17">
    <location>
        <position position="364"/>
    </location>
    <ligand>
        <name>substrate</name>
    </ligand>
</feature>
<feature type="binding site" evidence="17">
    <location>
        <position position="468"/>
    </location>
    <ligand>
        <name>substrate</name>
    </ligand>
</feature>
<dbReference type="InterPro" id="IPR029061">
    <property type="entry name" value="THDP-binding"/>
</dbReference>
<evidence type="ECO:0000313" key="24">
    <source>
        <dbReference type="EMBL" id="MBC2596208.1"/>
    </source>
</evidence>
<comment type="subunit">
    <text evidence="6 21">Homodimer.</text>
</comment>
<dbReference type="AlphaFoldDB" id="A0A842HJS2"/>
<evidence type="ECO:0000256" key="3">
    <source>
        <dbReference type="ARBA" id="ARBA00001941"/>
    </source>
</evidence>
<evidence type="ECO:0000256" key="21">
    <source>
        <dbReference type="RuleBase" id="RU004996"/>
    </source>
</evidence>
<comment type="cofactor">
    <cofactor evidence="2">
        <name>Mn(2+)</name>
        <dbReference type="ChEBI" id="CHEBI:29035"/>
    </cofactor>
</comment>
<feature type="binding site" evidence="17">
    <location>
        <position position="480"/>
    </location>
    <ligand>
        <name>substrate</name>
    </ligand>
</feature>
<comment type="cofactor">
    <cofactor evidence="21">
        <name>Mg(2+)</name>
        <dbReference type="ChEBI" id="CHEBI:18420"/>
    </cofactor>
    <cofactor evidence="21">
        <name>Ca(2+)</name>
        <dbReference type="ChEBI" id="CHEBI:29108"/>
    </cofactor>
    <cofactor evidence="21">
        <name>Mn(2+)</name>
        <dbReference type="ChEBI" id="CHEBI:29035"/>
    </cofactor>
    <cofactor evidence="21">
        <name>Co(2+)</name>
        <dbReference type="ChEBI" id="CHEBI:48828"/>
    </cofactor>
    <text evidence="21">Binds 1 Mg(2+) ion per subunit. Can also utilize other divalent metal cations, such as Ca(2+), Mn(2+) and Co(2+).</text>
</comment>
<dbReference type="Proteomes" id="UP000546464">
    <property type="component" value="Unassembled WGS sequence"/>
</dbReference>
<evidence type="ECO:0000313" key="25">
    <source>
        <dbReference type="Proteomes" id="UP000546464"/>
    </source>
</evidence>
<comment type="cofactor">
    <cofactor evidence="3">
        <name>Co(2+)</name>
        <dbReference type="ChEBI" id="CHEBI:48828"/>
    </cofactor>
</comment>
<evidence type="ECO:0000256" key="19">
    <source>
        <dbReference type="PIRSR" id="PIRSR605478-4"/>
    </source>
</evidence>
<accession>A0A842HJS2</accession>
<feature type="site" description="Important for catalytic activity" evidence="20">
    <location>
        <position position="34"/>
    </location>
</feature>
<dbReference type="PANTHER" id="PTHR43522:SF10">
    <property type="entry name" value="TRANSKETOLASE"/>
    <property type="match status" value="1"/>
</dbReference>
<feature type="binding site" evidence="19">
    <location>
        <position position="193"/>
    </location>
    <ligand>
        <name>Mg(2+)</name>
        <dbReference type="ChEBI" id="CHEBI:18420"/>
    </ligand>
</feature>
<evidence type="ECO:0000256" key="1">
    <source>
        <dbReference type="ARBA" id="ARBA00001913"/>
    </source>
</evidence>
<evidence type="ECO:0000256" key="17">
    <source>
        <dbReference type="PIRSR" id="PIRSR605478-2"/>
    </source>
</evidence>
<dbReference type="InterPro" id="IPR049557">
    <property type="entry name" value="Transketolase_CS"/>
</dbReference>
<dbReference type="Pfam" id="PF00456">
    <property type="entry name" value="Transketolase_N"/>
    <property type="match status" value="1"/>
</dbReference>
<feature type="site" description="Important for catalytic activity" evidence="20">
    <location>
        <position position="270"/>
    </location>
</feature>
<dbReference type="GO" id="GO:0004802">
    <property type="term" value="F:transketolase activity"/>
    <property type="evidence" value="ECO:0007669"/>
    <property type="project" value="UniProtKB-UniRule"/>
</dbReference>
<feature type="binding site" evidence="19">
    <location>
        <position position="195"/>
    </location>
    <ligand>
        <name>Mg(2+)</name>
        <dbReference type="ChEBI" id="CHEBI:18420"/>
    </ligand>
</feature>
<dbReference type="SUPFAM" id="SSF52922">
    <property type="entry name" value="TK C-terminal domain-like"/>
    <property type="match status" value="1"/>
</dbReference>
<dbReference type="InterPro" id="IPR005478">
    <property type="entry name" value="Transketolase_bac-like"/>
</dbReference>
<feature type="active site" description="Proton donor" evidence="16">
    <location>
        <position position="418"/>
    </location>
</feature>
<feature type="binding site" evidence="17">
    <location>
        <position position="34"/>
    </location>
    <ligand>
        <name>substrate</name>
    </ligand>
</feature>
<feature type="binding site" evidence="19">
    <location>
        <position position="163"/>
    </location>
    <ligand>
        <name>Mg(2+)</name>
        <dbReference type="ChEBI" id="CHEBI:18420"/>
    </ligand>
</feature>
<evidence type="ECO:0000256" key="20">
    <source>
        <dbReference type="PIRSR" id="PIRSR605478-5"/>
    </source>
</evidence>
<evidence type="ECO:0000256" key="16">
    <source>
        <dbReference type="PIRSR" id="PIRSR605478-1"/>
    </source>
</evidence>
<proteinExistence type="inferred from homology"/>
<evidence type="ECO:0000256" key="13">
    <source>
        <dbReference type="ARBA" id="ARBA00023052"/>
    </source>
</evidence>
<dbReference type="Gene3D" id="3.40.50.920">
    <property type="match status" value="1"/>
</dbReference>
<dbReference type="CDD" id="cd07033">
    <property type="entry name" value="TPP_PYR_DXS_TK_like"/>
    <property type="match status" value="1"/>
</dbReference>
<feature type="binding site" evidence="17">
    <location>
        <position position="270"/>
    </location>
    <ligand>
        <name>substrate</name>
    </ligand>
</feature>
<comment type="function">
    <text evidence="4 21">Catalyzes the transfer of a two-carbon ketol group from a ketose donor to an aldose acceptor, via a covalent intermediate with the cofactor thiamine pyrophosphate.</text>
</comment>
<comment type="cofactor">
    <cofactor evidence="1">
        <name>Ca(2+)</name>
        <dbReference type="ChEBI" id="CHEBI:29108"/>
    </cofactor>
</comment>
<dbReference type="InterPro" id="IPR055152">
    <property type="entry name" value="Transketolase-like_C_2"/>
</dbReference>
<evidence type="ECO:0000259" key="23">
    <source>
        <dbReference type="SMART" id="SM00861"/>
    </source>
</evidence>
<feature type="binding site" evidence="18">
    <location>
        <position position="193"/>
    </location>
    <ligand>
        <name>thiamine diphosphate</name>
        <dbReference type="ChEBI" id="CHEBI:58937"/>
    </ligand>
</feature>
<dbReference type="InterPro" id="IPR005474">
    <property type="entry name" value="Transketolase_N"/>
</dbReference>
<dbReference type="InterPro" id="IPR009014">
    <property type="entry name" value="Transketo_C/PFOR_II"/>
</dbReference>
<evidence type="ECO:0000256" key="10">
    <source>
        <dbReference type="ARBA" id="ARBA00022723"/>
    </source>
</evidence>
<feature type="binding site" evidence="17">
    <location>
        <position position="476"/>
    </location>
    <ligand>
        <name>substrate</name>
    </ligand>
</feature>
<dbReference type="CDD" id="cd02012">
    <property type="entry name" value="TPP_TK"/>
    <property type="match status" value="1"/>
</dbReference>
<evidence type="ECO:0000256" key="5">
    <source>
        <dbReference type="ARBA" id="ARBA00007131"/>
    </source>
</evidence>
<evidence type="ECO:0000256" key="9">
    <source>
        <dbReference type="ARBA" id="ARBA00022679"/>
    </source>
</evidence>
<name>A0A842HJS2_9BACT</name>
<dbReference type="SMART" id="SM00861">
    <property type="entry name" value="Transket_pyr"/>
    <property type="match status" value="1"/>
</dbReference>
<evidence type="ECO:0000256" key="11">
    <source>
        <dbReference type="ARBA" id="ARBA00022837"/>
    </source>
</evidence>
<feature type="binding site" evidence="18">
    <location>
        <position position="270"/>
    </location>
    <ligand>
        <name>thiamine diphosphate</name>
        <dbReference type="ChEBI" id="CHEBI:58937"/>
    </ligand>
</feature>
<feature type="binding site" evidence="18">
    <location>
        <position position="74"/>
    </location>
    <ligand>
        <name>thiamine diphosphate</name>
        <dbReference type="ChEBI" id="CHEBI:58937"/>
    </ligand>
</feature>
<comment type="cofactor">
    <cofactor evidence="19">
        <name>Mg(2+)</name>
        <dbReference type="ChEBI" id="CHEBI:18420"/>
    </cofactor>
    <text evidence="19">Binds 1 Mg(2+) ion per subunit. Can also utilize other divalent metal cations, such as Ca(2+), Mn(2+) and Co(2+).</text>
</comment>
<dbReference type="InterPro" id="IPR005475">
    <property type="entry name" value="Transketolase-like_Pyr-bd"/>
</dbReference>
<feature type="binding site" evidence="17">
    <location>
        <position position="391"/>
    </location>
    <ligand>
        <name>substrate</name>
    </ligand>
</feature>
<keyword evidence="9 21" id="KW-0808">Transferase</keyword>
<keyword evidence="10 19" id="KW-0479">Metal-binding</keyword>
<evidence type="ECO:0000256" key="4">
    <source>
        <dbReference type="ARBA" id="ARBA00002931"/>
    </source>
</evidence>
<dbReference type="EC" id="2.2.1.1" evidence="7 15"/>
<comment type="catalytic activity">
    <reaction evidence="14 21">
        <text>D-sedoheptulose 7-phosphate + D-glyceraldehyde 3-phosphate = aldehydo-D-ribose 5-phosphate + D-xylulose 5-phosphate</text>
        <dbReference type="Rhea" id="RHEA:10508"/>
        <dbReference type="ChEBI" id="CHEBI:57483"/>
        <dbReference type="ChEBI" id="CHEBI:57737"/>
        <dbReference type="ChEBI" id="CHEBI:58273"/>
        <dbReference type="ChEBI" id="CHEBI:59776"/>
        <dbReference type="EC" id="2.2.1.1"/>
    </reaction>
</comment>
<keyword evidence="12 19" id="KW-0460">Magnesium</keyword>
<dbReference type="InterPro" id="IPR033247">
    <property type="entry name" value="Transketolase_fam"/>
</dbReference>
<dbReference type="SUPFAM" id="SSF52518">
    <property type="entry name" value="Thiamin diphosphate-binding fold (THDP-binding)"/>
    <property type="match status" value="2"/>
</dbReference>
<dbReference type="FunFam" id="3.40.50.920:FF:000003">
    <property type="entry name" value="Transketolase"/>
    <property type="match status" value="1"/>
</dbReference>
<dbReference type="PANTHER" id="PTHR43522">
    <property type="entry name" value="TRANSKETOLASE"/>
    <property type="match status" value="1"/>
</dbReference>
<dbReference type="RefSeq" id="WP_185677124.1">
    <property type="nucleotide sequence ID" value="NZ_JACHVB010000063.1"/>
</dbReference>
<dbReference type="FunFam" id="3.40.50.970:FF:000076">
    <property type="entry name" value="Transketolase"/>
    <property type="match status" value="1"/>
</dbReference>
<evidence type="ECO:0000256" key="18">
    <source>
        <dbReference type="PIRSR" id="PIRSR605478-3"/>
    </source>
</evidence>
<dbReference type="Gene3D" id="3.40.50.970">
    <property type="match status" value="2"/>
</dbReference>
<dbReference type="NCBIfam" id="TIGR00232">
    <property type="entry name" value="tktlase_bact"/>
    <property type="match status" value="1"/>
</dbReference>
<evidence type="ECO:0000256" key="15">
    <source>
        <dbReference type="NCBIfam" id="TIGR00232"/>
    </source>
</evidence>
<organism evidence="24 25">
    <name type="scientific">Ruficoccus amylovorans</name>
    <dbReference type="NCBI Taxonomy" id="1804625"/>
    <lineage>
        <taxon>Bacteria</taxon>
        <taxon>Pseudomonadati</taxon>
        <taxon>Verrucomicrobiota</taxon>
        <taxon>Opitutia</taxon>
        <taxon>Puniceicoccales</taxon>
        <taxon>Cerasicoccaceae</taxon>
        <taxon>Ruficoccus</taxon>
    </lineage>
</organism>
<comment type="caution">
    <text evidence="24">The sequence shown here is derived from an EMBL/GenBank/DDBJ whole genome shotgun (WGS) entry which is preliminary data.</text>
</comment>
<feature type="region of interest" description="Disordered" evidence="22">
    <location>
        <begin position="103"/>
        <end position="122"/>
    </location>
</feature>
<keyword evidence="25" id="KW-1185">Reference proteome</keyword>
<dbReference type="GO" id="GO:0046872">
    <property type="term" value="F:metal ion binding"/>
    <property type="evidence" value="ECO:0007669"/>
    <property type="project" value="UniProtKB-KW"/>
</dbReference>
<dbReference type="GO" id="GO:0006098">
    <property type="term" value="P:pentose-phosphate shunt"/>
    <property type="evidence" value="ECO:0007669"/>
    <property type="project" value="TreeGrafter"/>
</dbReference>
<feature type="binding site" evidence="18">
    <location>
        <begin position="122"/>
        <end position="124"/>
    </location>
    <ligand>
        <name>thiamine diphosphate</name>
        <dbReference type="ChEBI" id="CHEBI:58937"/>
    </ligand>
</feature>
<evidence type="ECO:0000256" key="6">
    <source>
        <dbReference type="ARBA" id="ARBA00011738"/>
    </source>
</evidence>
<evidence type="ECO:0000256" key="7">
    <source>
        <dbReference type="ARBA" id="ARBA00013152"/>
    </source>
</evidence>
<evidence type="ECO:0000256" key="8">
    <source>
        <dbReference type="ARBA" id="ARBA00016662"/>
    </source>
</evidence>